<feature type="transmembrane region" description="Helical" evidence="2">
    <location>
        <begin position="37"/>
        <end position="55"/>
    </location>
</feature>
<dbReference type="AlphaFoldDB" id="A0A3B0TEN5"/>
<keyword evidence="1" id="KW-0175">Coiled coil</keyword>
<evidence type="ECO:0000256" key="2">
    <source>
        <dbReference type="SAM" id="Phobius"/>
    </source>
</evidence>
<keyword evidence="2" id="KW-0812">Transmembrane</keyword>
<keyword evidence="2" id="KW-1133">Transmembrane helix</keyword>
<keyword evidence="2" id="KW-0472">Membrane</keyword>
<gene>
    <name evidence="3" type="ORF">MNBD_BACTEROID05-388</name>
</gene>
<evidence type="ECO:0000313" key="3">
    <source>
        <dbReference type="EMBL" id="VAW16995.1"/>
    </source>
</evidence>
<feature type="coiled-coil region" evidence="1">
    <location>
        <begin position="57"/>
        <end position="84"/>
    </location>
</feature>
<name>A0A3B0TEN5_9ZZZZ</name>
<protein>
    <submittedName>
        <fullName evidence="3">Uncharacterized protein</fullName>
    </submittedName>
</protein>
<evidence type="ECO:0000256" key="1">
    <source>
        <dbReference type="SAM" id="Coils"/>
    </source>
</evidence>
<proteinExistence type="predicted"/>
<dbReference type="EMBL" id="UOEN01000351">
    <property type="protein sequence ID" value="VAW16995.1"/>
    <property type="molecule type" value="Genomic_DNA"/>
</dbReference>
<organism evidence="3">
    <name type="scientific">hydrothermal vent metagenome</name>
    <dbReference type="NCBI Taxonomy" id="652676"/>
    <lineage>
        <taxon>unclassified sequences</taxon>
        <taxon>metagenomes</taxon>
        <taxon>ecological metagenomes</taxon>
    </lineage>
</organism>
<reference evidence="3" key="1">
    <citation type="submission" date="2018-06" db="EMBL/GenBank/DDBJ databases">
        <authorList>
            <person name="Zhirakovskaya E."/>
        </authorList>
    </citation>
    <scope>NUCLEOTIDE SEQUENCE</scope>
</reference>
<sequence>MHTIYLIYYVKYVKINLKCKLNLRIMEENTKSSNNKILIIALLVLLFAIIGYTFYNNNDHKEAVKFLQDEKEQIIGNLTAMEEKYDIAIAENTSLSDSLTIEKGRIVAFKDSVKDLKKINSRTLSRYRGQLATLQATNERLLDEVDSLKMSNNILTEEKDSITSQLAVQTSYNDTLVSQNMELARKVEIGGAINVENVNVTAMKMRSNGKYTETNKAQKTDAIKVEFRLVENEIATSGDKEAYIVLKDPSGKVINAKGTFLLSDGSESKYTDQTIVNYENANLDVVMLVERKGEKYVKGSYPITVYVDGKLVGGANLELSDSFLGL</sequence>
<accession>A0A3B0TEN5</accession>
<feature type="coiled-coil region" evidence="1">
    <location>
        <begin position="124"/>
        <end position="158"/>
    </location>
</feature>